<keyword evidence="4" id="KW-1185">Reference proteome</keyword>
<dbReference type="Gene3D" id="2.40.10.480">
    <property type="match status" value="1"/>
</dbReference>
<dbReference type="STRING" id="419479.SAMN04488563_0139"/>
<dbReference type="RefSeq" id="WP_046768303.1">
    <property type="nucleotide sequence ID" value="NZ_KQ061225.1"/>
</dbReference>
<gene>
    <name evidence="3" type="ORF">SAMN04488563_0139</name>
</gene>
<evidence type="ECO:0000313" key="3">
    <source>
        <dbReference type="EMBL" id="SDU11257.1"/>
    </source>
</evidence>
<dbReference type="EMBL" id="LT629791">
    <property type="protein sequence ID" value="SDU11257.1"/>
    <property type="molecule type" value="Genomic_DNA"/>
</dbReference>
<organism evidence="3 4">
    <name type="scientific">Jiangella alkaliphila</name>
    <dbReference type="NCBI Taxonomy" id="419479"/>
    <lineage>
        <taxon>Bacteria</taxon>
        <taxon>Bacillati</taxon>
        <taxon>Actinomycetota</taxon>
        <taxon>Actinomycetes</taxon>
        <taxon>Jiangellales</taxon>
        <taxon>Jiangellaceae</taxon>
        <taxon>Jiangella</taxon>
    </lineage>
</organism>
<evidence type="ECO:0008006" key="5">
    <source>
        <dbReference type="Google" id="ProtNLM"/>
    </source>
</evidence>
<sequence>MSNTRGRRLAALLAVAAVALTACGDDSDPSAEETSTEAASEAPTDEPSTPEETTPEFSCPPELGERLPEGLDPDACWSHPDLERPALIDGTVFALEPDASDPTTDRHIIALDAETGERLWKSEVLPGEVSALRATEVDGAPGVAVVVTENDSGDALTEASAAWGYLAWPADAGGDEGGDAGSADPGFEAEVHITAPQSEVAATDVYWTDQGVLAGDQFLAPDASEFTTVNRDPEPMLVGDYDLEETFTGASGDLLLSYVRGVAWLPDGPSDGETYVGWLARTADGAEAWNAVTSTPNEEDSLFGEGPSQFAIIVGSYLLTITPTDENYTAFELSWLDAATHAPATPAPADLEGAEPTVVVTDIMADPTALLSPDGRHLFASWSTLALVIDIESGAVTRVPTDFDVYGTAIDDQTFFGSTENGSLTIDLASGEAAAIEAPRQPFDAVDGDYGIAVLEGAVGETYYLVGGRRTAAE</sequence>
<accession>A0A1H2FVA2</accession>
<proteinExistence type="predicted"/>
<name>A0A1H2FVA2_9ACTN</name>
<keyword evidence="2" id="KW-0732">Signal</keyword>
<feature type="compositionally biased region" description="Low complexity" evidence="1">
    <location>
        <begin position="36"/>
        <end position="62"/>
    </location>
</feature>
<evidence type="ECO:0000256" key="2">
    <source>
        <dbReference type="SAM" id="SignalP"/>
    </source>
</evidence>
<evidence type="ECO:0000256" key="1">
    <source>
        <dbReference type="SAM" id="MobiDB-lite"/>
    </source>
</evidence>
<feature type="chain" id="PRO_5038879615" description="PQQ-like domain-containing protein" evidence="2">
    <location>
        <begin position="25"/>
        <end position="474"/>
    </location>
</feature>
<feature type="region of interest" description="Disordered" evidence="1">
    <location>
        <begin position="24"/>
        <end position="73"/>
    </location>
</feature>
<dbReference type="AlphaFoldDB" id="A0A1H2FVA2"/>
<reference evidence="4" key="1">
    <citation type="submission" date="2016-10" db="EMBL/GenBank/DDBJ databases">
        <authorList>
            <person name="Varghese N."/>
            <person name="Submissions S."/>
        </authorList>
    </citation>
    <scope>NUCLEOTIDE SEQUENCE [LARGE SCALE GENOMIC DNA]</scope>
    <source>
        <strain evidence="4">DSM 45079</strain>
    </source>
</reference>
<dbReference type="OrthoDB" id="5168423at2"/>
<dbReference type="SUPFAM" id="SSF50998">
    <property type="entry name" value="Quinoprotein alcohol dehydrogenase-like"/>
    <property type="match status" value="1"/>
</dbReference>
<dbReference type="Proteomes" id="UP000182977">
    <property type="component" value="Chromosome I"/>
</dbReference>
<feature type="signal peptide" evidence="2">
    <location>
        <begin position="1"/>
        <end position="24"/>
    </location>
</feature>
<evidence type="ECO:0000313" key="4">
    <source>
        <dbReference type="Proteomes" id="UP000182977"/>
    </source>
</evidence>
<dbReference type="InterPro" id="IPR011047">
    <property type="entry name" value="Quinoprotein_ADH-like_sf"/>
</dbReference>
<feature type="compositionally biased region" description="Acidic residues" evidence="1">
    <location>
        <begin position="25"/>
        <end position="35"/>
    </location>
</feature>
<dbReference type="PROSITE" id="PS51257">
    <property type="entry name" value="PROKAR_LIPOPROTEIN"/>
    <property type="match status" value="1"/>
</dbReference>
<protein>
    <recommendedName>
        <fullName evidence="5">PQQ-like domain-containing protein</fullName>
    </recommendedName>
</protein>